<dbReference type="KEGG" id="yli:2911903"/>
<dbReference type="InterPro" id="IPR008928">
    <property type="entry name" value="6-hairpin_glycosidase_sf"/>
</dbReference>
<evidence type="ECO:0000313" key="4">
    <source>
        <dbReference type="Proteomes" id="UP000182444"/>
    </source>
</evidence>
<dbReference type="OMA" id="WFAWCNS"/>
<feature type="region of interest" description="Disordered" evidence="1">
    <location>
        <begin position="33"/>
        <end position="54"/>
    </location>
</feature>
<dbReference type="RefSeq" id="XP_504236.1">
    <property type="nucleotide sequence ID" value="XM_504236.1"/>
</dbReference>
<dbReference type="SUPFAM" id="SSF48208">
    <property type="entry name" value="Six-hairpin glycosidases"/>
    <property type="match status" value="1"/>
</dbReference>
<evidence type="ECO:0000313" key="3">
    <source>
        <dbReference type="EMBL" id="RDW28239.1"/>
    </source>
</evidence>
<dbReference type="SMART" id="SM01149">
    <property type="entry name" value="DUF1237"/>
    <property type="match status" value="1"/>
</dbReference>
<reference evidence="3 5" key="2">
    <citation type="submission" date="2018-07" db="EMBL/GenBank/DDBJ databases">
        <title>Draft Genome Assemblies for Five Robust Yarrowia lipolytica Strains Exhibiting High Lipid Production and Pentose Sugar Utilization and Sugar Alcohol Secretion from Undetoxified Lignocellulosic Biomass Hydrolysates.</title>
        <authorList>
            <consortium name="DOE Joint Genome Institute"/>
            <person name="Walker C."/>
            <person name="Ryu S."/>
            <person name="Na H."/>
            <person name="Zane M."/>
            <person name="LaButti K."/>
            <person name="Lipzen A."/>
            <person name="Haridas S."/>
            <person name="Barry K."/>
            <person name="Grigoriev I.V."/>
            <person name="Quarterman J."/>
            <person name="Slininger P."/>
            <person name="Dien B."/>
            <person name="Trinh C.T."/>
        </authorList>
    </citation>
    <scope>NUCLEOTIDE SEQUENCE [LARGE SCALE GENOMIC DNA]</scope>
    <source>
        <strain evidence="3 5">YB392</strain>
    </source>
</reference>
<evidence type="ECO:0000313" key="2">
    <source>
        <dbReference type="EMBL" id="AOW05760.1"/>
    </source>
</evidence>
<dbReference type="GO" id="GO:0004553">
    <property type="term" value="F:hydrolase activity, hydrolyzing O-glycosyl compounds"/>
    <property type="evidence" value="ECO:0007669"/>
    <property type="project" value="UniProtKB-ARBA"/>
</dbReference>
<dbReference type="Proteomes" id="UP000182444">
    <property type="component" value="Chromosome 1E"/>
</dbReference>
<accession>A0A1D8NJE5</accession>
<dbReference type="Pfam" id="PF06824">
    <property type="entry name" value="Glyco_hydro_125"/>
    <property type="match status" value="1"/>
</dbReference>
<dbReference type="Gene3D" id="1.50.10.10">
    <property type="match status" value="1"/>
</dbReference>
<dbReference type="GeneID" id="2911903"/>
<dbReference type="VEuPathDB" id="FungiDB:YALI0_E21604g"/>
<name>A0A1D8NJE5_YARLL</name>
<dbReference type="eggNOG" id="ENOG502QR7D">
    <property type="taxonomic scope" value="Eukaryota"/>
</dbReference>
<protein>
    <submittedName>
        <fullName evidence="2">Uncharacterized protein</fullName>
    </submittedName>
</protein>
<dbReference type="AlphaFoldDB" id="A0A1D8NJE5"/>
<evidence type="ECO:0000313" key="5">
    <source>
        <dbReference type="Proteomes" id="UP000256601"/>
    </source>
</evidence>
<reference evidence="2 4" key="1">
    <citation type="journal article" date="2016" name="PLoS ONE">
        <title>Sequence Assembly of Yarrowia lipolytica Strain W29/CLIB89 Shows Transposable Element Diversity.</title>
        <authorList>
            <person name="Magnan C."/>
            <person name="Yu J."/>
            <person name="Chang I."/>
            <person name="Jahn E."/>
            <person name="Kanomata Y."/>
            <person name="Wu J."/>
            <person name="Zeller M."/>
            <person name="Oakes M."/>
            <person name="Baldi P."/>
            <person name="Sandmeyer S."/>
        </authorList>
    </citation>
    <scope>NUCLEOTIDE SEQUENCE [LARGE SCALE GENOMIC DNA]</scope>
    <source>
        <strain evidence="2">CLIB89</strain>
        <strain evidence="4">CLIB89(W29)</strain>
    </source>
</reference>
<dbReference type="PANTHER" id="PTHR31047:SF0">
    <property type="entry name" value="MEIOTICALLY UP-REGULATED GENE 157 PROTEIN"/>
    <property type="match status" value="1"/>
</dbReference>
<gene>
    <name evidence="3" type="ORF">B0I71DRAFT_3566</name>
    <name evidence="2" type="ORF">YALI1_E25640g</name>
</gene>
<dbReference type="GO" id="GO:0005975">
    <property type="term" value="P:carbohydrate metabolic process"/>
    <property type="evidence" value="ECO:0007669"/>
    <property type="project" value="InterPro"/>
</dbReference>
<dbReference type="EMBL" id="KZ858954">
    <property type="protein sequence ID" value="RDW28239.1"/>
    <property type="molecule type" value="Genomic_DNA"/>
</dbReference>
<dbReference type="InterPro" id="IPR008313">
    <property type="entry name" value="GH125"/>
</dbReference>
<dbReference type="Proteomes" id="UP000256601">
    <property type="component" value="Unassembled WGS sequence"/>
</dbReference>
<dbReference type="EMBL" id="CP017557">
    <property type="protein sequence ID" value="AOW05760.1"/>
    <property type="molecule type" value="Genomic_DNA"/>
</dbReference>
<organism evidence="2 4">
    <name type="scientific">Yarrowia lipolytica</name>
    <name type="common">Candida lipolytica</name>
    <dbReference type="NCBI Taxonomy" id="4952"/>
    <lineage>
        <taxon>Eukaryota</taxon>
        <taxon>Fungi</taxon>
        <taxon>Dikarya</taxon>
        <taxon>Ascomycota</taxon>
        <taxon>Saccharomycotina</taxon>
        <taxon>Dipodascomycetes</taxon>
        <taxon>Dipodascales</taxon>
        <taxon>Dipodascales incertae sedis</taxon>
        <taxon>Yarrowia</taxon>
    </lineage>
</organism>
<feature type="compositionally biased region" description="Basic and acidic residues" evidence="1">
    <location>
        <begin position="41"/>
        <end position="54"/>
    </location>
</feature>
<dbReference type="InterPro" id="IPR012341">
    <property type="entry name" value="6hp_glycosidase-like_sf"/>
</dbReference>
<dbReference type="PANTHER" id="PTHR31047">
    <property type="entry name" value="MEIOTICALLY UP-REGULATED GENE 157 PROTEIN"/>
    <property type="match status" value="1"/>
</dbReference>
<proteinExistence type="predicted"/>
<sequence length="577" mass="65675">MAWYHRPKTVLALVLWLVVAGFVLNTLLQLGDQTTDPDLSSPKDAREEEDPHFLDTKRRPLLPQDREFEAAWKARGSCPDYEAYSQTKHEPFSDGPLRLPFMRPSKKCRTFHSDEVEKTIEEFTAKMADPDLARLFENAFPNTLDTTIRWHRRQSEEASAQTFVVTGDINAEWLRDSAWQLSPYKRFISTDPHIQQLYKGAINTQASYIQMFPYCNAFQPPRASRIRPQFNAGEDKVSPPVDHNVVFECKYELDSLASFLTLSNDYYEEIKDDKEEVDDTFSGNDGAWYRAIAKLTRVLEDQSQPTYNEHGNILKTRYSFKRHTDLGTETLNLNGIGNPVADGTGLIRSAFRPSDDATIFQFFIPANAHIAVELKRAAKIFAALDRDDLAKEVLDWGNQIEESIWKHAVYKHPKFGKVFAYEIDGFGAITNMDDANIPSLLSLPVLGFVDKDNEVYKNTRKMILSKQGNPYYLTGRAFSGIGGPHVGIRNAWPMSHTMAIRTAMSDDEILDSLNLLKTTTAGLGLMHESIDVHDSTKFSRPWFAWCNSEFAKAIFYLADNKPNLIFGPKKANQKEDE</sequence>
<dbReference type="VEuPathDB" id="FungiDB:YALI1_E25640g"/>
<evidence type="ECO:0000256" key="1">
    <source>
        <dbReference type="SAM" id="MobiDB-lite"/>
    </source>
</evidence>
<dbReference type="OrthoDB" id="7771656at2759"/>